<keyword evidence="9" id="KW-0472">Membrane</keyword>
<evidence type="ECO:0000256" key="5">
    <source>
        <dbReference type="ARBA" id="ARBA00022692"/>
    </source>
</evidence>
<feature type="signal peptide" evidence="11">
    <location>
        <begin position="1"/>
        <end position="15"/>
    </location>
</feature>
<comment type="caution">
    <text evidence="12">The sequence shown here is derived from an EMBL/GenBank/DDBJ whole genome shotgun (WGS) entry which is preliminary data.</text>
</comment>
<evidence type="ECO:0000313" key="12">
    <source>
        <dbReference type="EMBL" id="OVF09855.1"/>
    </source>
</evidence>
<evidence type="ECO:0000256" key="1">
    <source>
        <dbReference type="ARBA" id="ARBA00002791"/>
    </source>
</evidence>
<dbReference type="AlphaFoldDB" id="A0AA91Q2M7"/>
<evidence type="ECO:0000256" key="11">
    <source>
        <dbReference type="SAM" id="SignalP"/>
    </source>
</evidence>
<keyword evidence="6 11" id="KW-0732">Signal</keyword>
<dbReference type="Pfam" id="PF04597">
    <property type="entry name" value="Ribophorin_I"/>
    <property type="match status" value="1"/>
</dbReference>
<dbReference type="InterPro" id="IPR007676">
    <property type="entry name" value="Ribophorin_I"/>
</dbReference>
<keyword evidence="5" id="KW-0812">Transmembrane</keyword>
<evidence type="ECO:0000256" key="8">
    <source>
        <dbReference type="ARBA" id="ARBA00022989"/>
    </source>
</evidence>
<dbReference type="PANTHER" id="PTHR21049">
    <property type="entry name" value="RIBOPHORIN I"/>
    <property type="match status" value="1"/>
</dbReference>
<keyword evidence="8" id="KW-1133">Transmembrane helix</keyword>
<dbReference type="PANTHER" id="PTHR21049:SF0">
    <property type="entry name" value="DOLICHYL-DIPHOSPHOOLIGOSACCHARIDE--PROTEIN GLYCOSYLTRANSFERASE SUBUNIT 1"/>
    <property type="match status" value="1"/>
</dbReference>
<dbReference type="GO" id="GO:0008250">
    <property type="term" value="C:oligosaccharyltransferase complex"/>
    <property type="evidence" value="ECO:0007669"/>
    <property type="project" value="UniProtKB-UniRule"/>
</dbReference>
<proteinExistence type="inferred from homology"/>
<organism evidence="12 13">
    <name type="scientific">Clavispora lusitaniae</name>
    <name type="common">Candida lusitaniae</name>
    <dbReference type="NCBI Taxonomy" id="36911"/>
    <lineage>
        <taxon>Eukaryota</taxon>
        <taxon>Fungi</taxon>
        <taxon>Dikarya</taxon>
        <taxon>Ascomycota</taxon>
        <taxon>Saccharomycotina</taxon>
        <taxon>Pichiomycetes</taxon>
        <taxon>Metschnikowiaceae</taxon>
        <taxon>Clavispora</taxon>
    </lineage>
</organism>
<evidence type="ECO:0000313" key="13">
    <source>
        <dbReference type="Proteomes" id="UP000195602"/>
    </source>
</evidence>
<feature type="chain" id="PRO_5041654854" description="Dolichyl-diphosphooligosaccharide--protein glycosyltransferase subunit 1" evidence="11">
    <location>
        <begin position="16"/>
        <end position="460"/>
    </location>
</feature>
<evidence type="ECO:0000256" key="4">
    <source>
        <dbReference type="ARBA" id="ARBA00008905"/>
    </source>
</evidence>
<comment type="pathway">
    <text evidence="3 10">Protein modification; protein glycosylation.</text>
</comment>
<gene>
    <name evidence="12" type="ORF">A9F13_04g03729</name>
</gene>
<protein>
    <recommendedName>
        <fullName evidence="10">Dolichyl-diphosphooligosaccharide--protein glycosyltransferase subunit 1</fullName>
    </recommendedName>
</protein>
<dbReference type="Proteomes" id="UP000195602">
    <property type="component" value="Unassembled WGS sequence"/>
</dbReference>
<reference evidence="12 13" key="1">
    <citation type="submission" date="2017-04" db="EMBL/GenBank/DDBJ databases">
        <title>Draft genome of the yeast Clavispora lusitaniae type strain CBS 6936.</title>
        <authorList>
            <person name="Durrens P."/>
            <person name="Klopp C."/>
            <person name="Biteau N."/>
            <person name="Fitton-Ouhabi V."/>
            <person name="Dementhon K."/>
            <person name="Accoceberry I."/>
            <person name="Sherman D.J."/>
            <person name="Noel T."/>
        </authorList>
    </citation>
    <scope>NUCLEOTIDE SEQUENCE [LARGE SCALE GENOMIC DNA]</scope>
    <source>
        <strain evidence="12 13">CBS 6936</strain>
    </source>
</reference>
<name>A0AA91Q2M7_CLALS</name>
<evidence type="ECO:0000256" key="2">
    <source>
        <dbReference type="ARBA" id="ARBA00004115"/>
    </source>
</evidence>
<evidence type="ECO:0000256" key="9">
    <source>
        <dbReference type="ARBA" id="ARBA00023136"/>
    </source>
</evidence>
<comment type="similarity">
    <text evidence="4 10">Belongs to the OST1 family.</text>
</comment>
<accession>A0AA91Q2M7</accession>
<dbReference type="EMBL" id="LYUB02000004">
    <property type="protein sequence ID" value="OVF09855.1"/>
    <property type="molecule type" value="Genomic_DNA"/>
</dbReference>
<keyword evidence="7 10" id="KW-0256">Endoplasmic reticulum</keyword>
<dbReference type="GO" id="GO:0018279">
    <property type="term" value="P:protein N-linked glycosylation via asparagine"/>
    <property type="evidence" value="ECO:0007669"/>
    <property type="project" value="TreeGrafter"/>
</dbReference>
<comment type="subcellular location">
    <subcellularLocation>
        <location evidence="2 10">Endoplasmic reticulum membrane</location>
        <topology evidence="2 10">Single-pass type I membrane protein</topology>
    </subcellularLocation>
</comment>
<evidence type="ECO:0000256" key="3">
    <source>
        <dbReference type="ARBA" id="ARBA00004922"/>
    </source>
</evidence>
<evidence type="ECO:0000256" key="10">
    <source>
        <dbReference type="RuleBase" id="RU361143"/>
    </source>
</evidence>
<evidence type="ECO:0000256" key="7">
    <source>
        <dbReference type="ARBA" id="ARBA00022824"/>
    </source>
</evidence>
<evidence type="ECO:0000256" key="6">
    <source>
        <dbReference type="ARBA" id="ARBA00022729"/>
    </source>
</evidence>
<comment type="function">
    <text evidence="1 10">Subunit of the oligosaccharyl transferase (OST) complex that catalyzes the initial transfer of a defined glycan (Glc(3)Man(9)GlcNAc(2) in eukaryotes) from the lipid carrier dolichol-pyrophosphate to an asparagine residue within an Asn-X-Ser/Thr consensus motif in nascent polypeptide chains, the first step in protein N-glycosylation. N-glycosylation occurs cotranslationally and the complex associates with the Sec61 complex at the channel-forming translocon complex that mediates protein translocation across the endoplasmic reticulum (ER). All subunits are required for a maximal enzyme activity.</text>
</comment>
<sequence>MLPWIFLALFAIAHALESWENVHYHRSVDLSKSYVRELCLVEAKNTGDTPQDTYIFRVNDGMDAVPEVASVGGVLIDQRLALAVSEQEAGVYSVKFPFPVAPASSVEFEVFYAYTNTLVPLPEKIEMADRQMLLLKTNKLPYSDYKTSEYSLAFRGFSVGQELDLQPSTPVSPDLPHLSGHVDKDAQALTYGPQIVDVPPLSVSPMGLLYEHNKPVSRVVTLERSVWVPGSDVGVVQTEDYYELYNNGAQLKSGYSRVEWLKGRFDLVRDHHALSRLEFPIGDRDPLENYYFTDKVGKVSSVSEVPGHVVFQPRFPLFGGWKYNFTMGWTNGIANFVRRVDEDTYVAQFPLVSNLRDIYYDNVSVSVLLPENAEVIDVQSTVPSTSSVGRELSYLDVADGHVKVTLHFRNLQDSHSASTVLVKYRYTAQSFWKKVGTIAAWVFTALASYYALGLLDLSVN</sequence>
<comment type="subunit">
    <text evidence="10">Component of the oligosaccharyltransferase (OST) complex.</text>
</comment>
<dbReference type="KEGG" id="clus:A9F13_04g03729"/>